<accession>A0A345SWQ3</accession>
<feature type="region of interest" description="Disordered" evidence="2">
    <location>
        <begin position="1"/>
        <end position="24"/>
    </location>
</feature>
<dbReference type="SUPFAM" id="SSF55874">
    <property type="entry name" value="ATPase domain of HSP90 chaperone/DNA topoisomerase II/histidine kinase"/>
    <property type="match status" value="1"/>
</dbReference>
<dbReference type="KEGG" id="stri:C7M71_012605"/>
<organism evidence="4 5">
    <name type="scientific">Peterkaempfera bronchialis</name>
    <dbReference type="NCBI Taxonomy" id="2126346"/>
    <lineage>
        <taxon>Bacteria</taxon>
        <taxon>Bacillati</taxon>
        <taxon>Actinomycetota</taxon>
        <taxon>Actinomycetes</taxon>
        <taxon>Kitasatosporales</taxon>
        <taxon>Streptomycetaceae</taxon>
        <taxon>Peterkaempfera</taxon>
    </lineage>
</organism>
<keyword evidence="5" id="KW-1185">Reference proteome</keyword>
<dbReference type="PANTHER" id="PTHR35526">
    <property type="entry name" value="ANTI-SIGMA-F FACTOR RSBW-RELATED"/>
    <property type="match status" value="1"/>
</dbReference>
<dbReference type="InterPro" id="IPR050267">
    <property type="entry name" value="Anti-sigma-factor_SerPK"/>
</dbReference>
<dbReference type="InterPro" id="IPR003594">
    <property type="entry name" value="HATPase_dom"/>
</dbReference>
<gene>
    <name evidence="4" type="ORF">C7M71_012605</name>
</gene>
<feature type="compositionally biased region" description="Low complexity" evidence="2">
    <location>
        <begin position="12"/>
        <end position="24"/>
    </location>
</feature>
<dbReference type="CDD" id="cd16936">
    <property type="entry name" value="HATPase_RsbW-like"/>
    <property type="match status" value="1"/>
</dbReference>
<dbReference type="GO" id="GO:0004674">
    <property type="term" value="F:protein serine/threonine kinase activity"/>
    <property type="evidence" value="ECO:0007669"/>
    <property type="project" value="UniProtKB-KW"/>
</dbReference>
<dbReference type="GO" id="GO:0005524">
    <property type="term" value="F:ATP binding"/>
    <property type="evidence" value="ECO:0007669"/>
    <property type="project" value="UniProtKB-KW"/>
</dbReference>
<dbReference type="Pfam" id="PF13581">
    <property type="entry name" value="HATPase_c_2"/>
    <property type="match status" value="1"/>
</dbReference>
<keyword evidence="1" id="KW-0808">Transferase</keyword>
<feature type="domain" description="Histidine kinase/HSP90-like ATPase" evidence="3">
    <location>
        <begin position="43"/>
        <end position="168"/>
    </location>
</feature>
<keyword evidence="1" id="KW-0418">Kinase</keyword>
<evidence type="ECO:0000259" key="3">
    <source>
        <dbReference type="Pfam" id="PF13581"/>
    </source>
</evidence>
<proteinExistence type="predicted"/>
<evidence type="ECO:0000313" key="5">
    <source>
        <dbReference type="Proteomes" id="UP000249340"/>
    </source>
</evidence>
<evidence type="ECO:0000256" key="2">
    <source>
        <dbReference type="SAM" id="MobiDB-lite"/>
    </source>
</evidence>
<sequence>MDAGRTAGTALPEAGPAGASGGPAEVPHRYRSLCLQVDSPDAAQVAREVTALTLGRWGLIHFVPDVQLCVSELVGNAVLHAIPDDCPGWLSRRRTLTVTWRKWPAWLVLDVADADPNAPTLPMGEMFGPDLADELPEATLPTHGRGLHIVRTLADFVWWSPRDEGGKSVFCRFDLTGCPA</sequence>
<reference evidence="5" key="1">
    <citation type="submission" date="2018-07" db="EMBL/GenBank/DDBJ databases">
        <title>Streptacidiphilus bronchialis DSM 106435 chromosome.</title>
        <authorList>
            <person name="Batra D."/>
            <person name="Gulvik C.A."/>
        </authorList>
    </citation>
    <scope>NUCLEOTIDE SEQUENCE [LARGE SCALE GENOMIC DNA]</scope>
    <source>
        <strain evidence="5">DSM 106435</strain>
    </source>
</reference>
<keyword evidence="1" id="KW-0723">Serine/threonine-protein kinase</keyword>
<evidence type="ECO:0000313" key="4">
    <source>
        <dbReference type="EMBL" id="AXI78158.1"/>
    </source>
</evidence>
<keyword evidence="4" id="KW-0067">ATP-binding</keyword>
<protein>
    <submittedName>
        <fullName evidence="4">ATP-binding protein</fullName>
    </submittedName>
</protein>
<keyword evidence="4" id="KW-0547">Nucleotide-binding</keyword>
<name>A0A345SWQ3_9ACTN</name>
<dbReference type="Gene3D" id="3.30.565.10">
    <property type="entry name" value="Histidine kinase-like ATPase, C-terminal domain"/>
    <property type="match status" value="1"/>
</dbReference>
<evidence type="ECO:0000256" key="1">
    <source>
        <dbReference type="ARBA" id="ARBA00022527"/>
    </source>
</evidence>
<dbReference type="AlphaFoldDB" id="A0A345SWQ3"/>
<dbReference type="Proteomes" id="UP000249340">
    <property type="component" value="Chromosome"/>
</dbReference>
<dbReference type="PANTHER" id="PTHR35526:SF3">
    <property type="entry name" value="ANTI-SIGMA-F FACTOR RSBW"/>
    <property type="match status" value="1"/>
</dbReference>
<dbReference type="InterPro" id="IPR036890">
    <property type="entry name" value="HATPase_C_sf"/>
</dbReference>
<dbReference type="EMBL" id="CP031264">
    <property type="protein sequence ID" value="AXI78158.1"/>
    <property type="molecule type" value="Genomic_DNA"/>
</dbReference>
<dbReference type="OrthoDB" id="4140137at2"/>